<name>A0A5B7HY71_PORTR</name>
<dbReference type="Proteomes" id="UP000324222">
    <property type="component" value="Unassembled WGS sequence"/>
</dbReference>
<dbReference type="AlphaFoldDB" id="A0A5B7HY71"/>
<organism evidence="1 2">
    <name type="scientific">Portunus trituberculatus</name>
    <name type="common">Swimming crab</name>
    <name type="synonym">Neptunus trituberculatus</name>
    <dbReference type="NCBI Taxonomy" id="210409"/>
    <lineage>
        <taxon>Eukaryota</taxon>
        <taxon>Metazoa</taxon>
        <taxon>Ecdysozoa</taxon>
        <taxon>Arthropoda</taxon>
        <taxon>Crustacea</taxon>
        <taxon>Multicrustacea</taxon>
        <taxon>Malacostraca</taxon>
        <taxon>Eumalacostraca</taxon>
        <taxon>Eucarida</taxon>
        <taxon>Decapoda</taxon>
        <taxon>Pleocyemata</taxon>
        <taxon>Brachyura</taxon>
        <taxon>Eubrachyura</taxon>
        <taxon>Portunoidea</taxon>
        <taxon>Portunidae</taxon>
        <taxon>Portuninae</taxon>
        <taxon>Portunus</taxon>
    </lineage>
</organism>
<evidence type="ECO:0000313" key="2">
    <source>
        <dbReference type="Proteomes" id="UP000324222"/>
    </source>
</evidence>
<dbReference type="EMBL" id="VSRR010039310">
    <property type="protein sequence ID" value="MPC74619.1"/>
    <property type="molecule type" value="Genomic_DNA"/>
</dbReference>
<reference evidence="1 2" key="1">
    <citation type="submission" date="2019-05" db="EMBL/GenBank/DDBJ databases">
        <title>Another draft genome of Portunus trituberculatus and its Hox gene families provides insights of decapod evolution.</title>
        <authorList>
            <person name="Jeong J.-H."/>
            <person name="Song I."/>
            <person name="Kim S."/>
            <person name="Choi T."/>
            <person name="Kim D."/>
            <person name="Ryu S."/>
            <person name="Kim W."/>
        </authorList>
    </citation>
    <scope>NUCLEOTIDE SEQUENCE [LARGE SCALE GENOMIC DNA]</scope>
    <source>
        <tissue evidence="1">Muscle</tissue>
    </source>
</reference>
<evidence type="ECO:0000313" key="1">
    <source>
        <dbReference type="EMBL" id="MPC74619.1"/>
    </source>
</evidence>
<keyword evidence="2" id="KW-1185">Reference proteome</keyword>
<proteinExistence type="predicted"/>
<gene>
    <name evidence="1" type="ORF">E2C01_068986</name>
</gene>
<protein>
    <submittedName>
        <fullName evidence="1">Uncharacterized protein</fullName>
    </submittedName>
</protein>
<sequence>MEIVVVAMGLKSKNTNEYKGKTHCSSSIGINEQDGDKHEDGVVVVVLMVGKKTRSKTRM</sequence>
<comment type="caution">
    <text evidence="1">The sequence shown here is derived from an EMBL/GenBank/DDBJ whole genome shotgun (WGS) entry which is preliminary data.</text>
</comment>
<accession>A0A5B7HY71</accession>